<feature type="region of interest" description="Disordered" evidence="1">
    <location>
        <begin position="486"/>
        <end position="533"/>
    </location>
</feature>
<proteinExistence type="predicted"/>
<dbReference type="Proteomes" id="UP001187192">
    <property type="component" value="Unassembled WGS sequence"/>
</dbReference>
<gene>
    <name evidence="2" type="ORF">TIFTF001_004540</name>
</gene>
<sequence length="533" mass="56944">MIAKNMKPSSPSNENMASEKKQQTPIVQWPYTPQNAVDQSTSKTPLPTQAPSPSPIVMSQWHFPNQHQPQNNQVQQGLIPLNYAQPIPPFWLPQRPGHPLPGMNVPAAFPPLIPFGTTEVTWQAPTVGGSAASTGQPQVTNFCSPVGYSFPGVPGPCDPFSWWDQAQQSQPLYTYSFPGAYSYSTSTPSSIPTCSATPGQVFPRGIIRPPAKLSQKHHQLWEAQSAENVQLWNVLHQLQSELADYKNQLSKLEAEVSSSKPKVEEPPAQVTPTALTGQPPKRGRPKRSVAAGDAGGSPDESHPRGRGRKPATSKVQSEAKPHVYEKVVLNKVLDKEKTCHSAATIEQGNGENISSNATRASGNVEMNGSNLAMPAFLNQAHLQICGIGFTPSSDIESNDGKATDSNTATKSSSTFYIGGTSNGNVGWLPANVTAEETGRNVLSAAGSQGFYNNGSVIREGGKLIPGWSFVNEEDASEELEDAVLGSAKDEDDEMGEHVSSGAEDIARAKDDGADNVAVTLGTSPKGLPPLNNW</sequence>
<evidence type="ECO:0000256" key="1">
    <source>
        <dbReference type="SAM" id="MobiDB-lite"/>
    </source>
</evidence>
<organism evidence="2 3">
    <name type="scientific">Ficus carica</name>
    <name type="common">Common fig</name>
    <dbReference type="NCBI Taxonomy" id="3494"/>
    <lineage>
        <taxon>Eukaryota</taxon>
        <taxon>Viridiplantae</taxon>
        <taxon>Streptophyta</taxon>
        <taxon>Embryophyta</taxon>
        <taxon>Tracheophyta</taxon>
        <taxon>Spermatophyta</taxon>
        <taxon>Magnoliopsida</taxon>
        <taxon>eudicotyledons</taxon>
        <taxon>Gunneridae</taxon>
        <taxon>Pentapetalae</taxon>
        <taxon>rosids</taxon>
        <taxon>fabids</taxon>
        <taxon>Rosales</taxon>
        <taxon>Moraceae</taxon>
        <taxon>Ficeae</taxon>
        <taxon>Ficus</taxon>
    </lineage>
</organism>
<feature type="region of interest" description="Disordered" evidence="1">
    <location>
        <begin position="1"/>
        <end position="52"/>
    </location>
</feature>
<evidence type="ECO:0000313" key="2">
    <source>
        <dbReference type="EMBL" id="GMN34164.1"/>
    </source>
</evidence>
<keyword evidence="3" id="KW-1185">Reference proteome</keyword>
<feature type="compositionally biased region" description="Polar residues" evidence="1">
    <location>
        <begin position="23"/>
        <end position="47"/>
    </location>
</feature>
<evidence type="ECO:0000313" key="3">
    <source>
        <dbReference type="Proteomes" id="UP001187192"/>
    </source>
</evidence>
<feature type="region of interest" description="Disordered" evidence="1">
    <location>
        <begin position="256"/>
        <end position="320"/>
    </location>
</feature>
<feature type="compositionally biased region" description="Polar residues" evidence="1">
    <location>
        <begin position="7"/>
        <end position="16"/>
    </location>
</feature>
<reference evidence="2" key="1">
    <citation type="submission" date="2023-07" db="EMBL/GenBank/DDBJ databases">
        <title>draft genome sequence of fig (Ficus carica).</title>
        <authorList>
            <person name="Takahashi T."/>
            <person name="Nishimura K."/>
        </authorList>
    </citation>
    <scope>NUCLEOTIDE SEQUENCE</scope>
</reference>
<name>A0AA88DD23_FICCA</name>
<dbReference type="EMBL" id="BTGU01000004">
    <property type="protein sequence ID" value="GMN34164.1"/>
    <property type="molecule type" value="Genomic_DNA"/>
</dbReference>
<comment type="caution">
    <text evidence="2">The sequence shown here is derived from an EMBL/GenBank/DDBJ whole genome shotgun (WGS) entry which is preliminary data.</text>
</comment>
<accession>A0AA88DD23</accession>
<dbReference type="AlphaFoldDB" id="A0AA88DD23"/>
<protein>
    <submittedName>
        <fullName evidence="2">Uncharacterized protein</fullName>
    </submittedName>
</protein>